<protein>
    <submittedName>
        <fullName evidence="4">Uncharacterized protein</fullName>
    </submittedName>
</protein>
<sequence>MSQDSTAADRRVMNQLGATNKLPILNIDEGDVGILFGLPLGGLLLGSVIGIDILAIGLLLIGFTAGVAIVYAAPSDRTATQWLADIGRYTLKRPRVTRNYRADHTNRSTKGGMIEYTPFDVSESTQELTGIERAWPGSHAIERTDGTMEAFVELNPPNMDFAMSEDWATVQEAAETFANTEIDFPLSLYVTTRSFPVKELIDQLESRLHEDDVRDNPVFGDLIEEYREQRPTELTDIQECHYYLGVEADRMEIYHQYETEKTPLERLSEFPVVGFLFNPFVAHRVELEEAQIRTTLFEKLDNRLQMIRSEFVDDMPGWSSRRLTTTELCYLTIEFWNGEEHDEADAEHVIRSSQVVSRRPREDES</sequence>
<dbReference type="EMBL" id="JAHLKM010000040">
    <property type="protein sequence ID" value="MCQ4334842.1"/>
    <property type="molecule type" value="Genomic_DNA"/>
</dbReference>
<evidence type="ECO:0000313" key="4">
    <source>
        <dbReference type="EMBL" id="MCQ4334842.1"/>
    </source>
</evidence>
<accession>A0A9R1CW49</accession>
<evidence type="ECO:0000259" key="3">
    <source>
        <dbReference type="Pfam" id="PF26593"/>
    </source>
</evidence>
<feature type="domain" description="TraC-like" evidence="3">
    <location>
        <begin position="132"/>
        <end position="338"/>
    </location>
</feature>
<keyword evidence="1" id="KW-0472">Membrane</keyword>
<comment type="caution">
    <text evidence="4">The sequence shown here is derived from an EMBL/GenBank/DDBJ whole genome shotgun (WGS) entry which is preliminary data.</text>
</comment>
<organism evidence="4 5">
    <name type="scientific">Natronomonas aquatica</name>
    <dbReference type="NCBI Taxonomy" id="2841590"/>
    <lineage>
        <taxon>Archaea</taxon>
        <taxon>Methanobacteriati</taxon>
        <taxon>Methanobacteriota</taxon>
        <taxon>Stenosarchaea group</taxon>
        <taxon>Halobacteria</taxon>
        <taxon>Halobacteriales</taxon>
        <taxon>Natronomonadaceae</taxon>
        <taxon>Natronomonas</taxon>
    </lineage>
</organism>
<evidence type="ECO:0000313" key="5">
    <source>
        <dbReference type="Proteomes" id="UP001139494"/>
    </source>
</evidence>
<dbReference type="AlphaFoldDB" id="A0A9R1CW49"/>
<dbReference type="InterPro" id="IPR058596">
    <property type="entry name" value="TraC-like_dom"/>
</dbReference>
<evidence type="ECO:0000259" key="2">
    <source>
        <dbReference type="Pfam" id="PF26592"/>
    </source>
</evidence>
<dbReference type="Pfam" id="PF26592">
    <property type="entry name" value="PrgI_like"/>
    <property type="match status" value="1"/>
</dbReference>
<feature type="domain" description="PrgI-like" evidence="2">
    <location>
        <begin position="22"/>
        <end position="97"/>
    </location>
</feature>
<proteinExistence type="predicted"/>
<evidence type="ECO:0000256" key="1">
    <source>
        <dbReference type="SAM" id="Phobius"/>
    </source>
</evidence>
<keyword evidence="1" id="KW-0812">Transmembrane</keyword>
<dbReference type="Proteomes" id="UP001139494">
    <property type="component" value="Unassembled WGS sequence"/>
</dbReference>
<reference evidence="4" key="1">
    <citation type="journal article" date="2023" name="Front. Microbiol.">
        <title>Genomic-based phylogenetic and metabolic analyses of the genus Natronomonas, and description of Natronomonas aquatica sp. nov.</title>
        <authorList>
            <person name="Garcia-Roldan A."/>
            <person name="Duran-Viseras A."/>
            <person name="de la Haba R.R."/>
            <person name="Corral P."/>
            <person name="Sanchez-Porro C."/>
            <person name="Ventosa A."/>
        </authorList>
    </citation>
    <scope>NUCLEOTIDE SEQUENCE</scope>
    <source>
        <strain evidence="4">F2-12</strain>
    </source>
</reference>
<keyword evidence="1" id="KW-1133">Transmembrane helix</keyword>
<dbReference type="Pfam" id="PF26593">
    <property type="entry name" value="TraC-like"/>
    <property type="match status" value="1"/>
</dbReference>
<name>A0A9R1CW49_9EURY</name>
<dbReference type="InterPro" id="IPR058597">
    <property type="entry name" value="PrgI-like_dom"/>
</dbReference>
<gene>
    <name evidence="4" type="ORF">KM295_15410</name>
</gene>
<feature type="transmembrane region" description="Helical" evidence="1">
    <location>
        <begin position="43"/>
        <end position="73"/>
    </location>
</feature>
<keyword evidence="5" id="KW-1185">Reference proteome</keyword>